<organism evidence="1">
    <name type="scientific">marine sediment metagenome</name>
    <dbReference type="NCBI Taxonomy" id="412755"/>
    <lineage>
        <taxon>unclassified sequences</taxon>
        <taxon>metagenomes</taxon>
        <taxon>ecological metagenomes</taxon>
    </lineage>
</organism>
<dbReference type="EMBL" id="LAZR01017608">
    <property type="protein sequence ID" value="KKL99718.1"/>
    <property type="molecule type" value="Genomic_DNA"/>
</dbReference>
<gene>
    <name evidence="1" type="ORF">LCGC14_1811630</name>
</gene>
<comment type="caution">
    <text evidence="1">The sequence shown here is derived from an EMBL/GenBank/DDBJ whole genome shotgun (WGS) entry which is preliminary data.</text>
</comment>
<protein>
    <submittedName>
        <fullName evidence="1">Uncharacterized protein</fullName>
    </submittedName>
</protein>
<reference evidence="1" key="1">
    <citation type="journal article" date="2015" name="Nature">
        <title>Complex archaea that bridge the gap between prokaryotes and eukaryotes.</title>
        <authorList>
            <person name="Spang A."/>
            <person name="Saw J.H."/>
            <person name="Jorgensen S.L."/>
            <person name="Zaremba-Niedzwiedzka K."/>
            <person name="Martijn J."/>
            <person name="Lind A.E."/>
            <person name="van Eijk R."/>
            <person name="Schleper C."/>
            <person name="Guy L."/>
            <person name="Ettema T.J."/>
        </authorList>
    </citation>
    <scope>NUCLEOTIDE SEQUENCE</scope>
</reference>
<dbReference type="AlphaFoldDB" id="A0A0F9GLN2"/>
<accession>A0A0F9GLN2</accession>
<name>A0A0F9GLN2_9ZZZZ</name>
<evidence type="ECO:0000313" key="1">
    <source>
        <dbReference type="EMBL" id="KKL99718.1"/>
    </source>
</evidence>
<sequence>MHQKALDELEKRGKTLDAGSFNGTVQIVHQDGSVLFFNYAFAEQFEQWWLVFTEHCGYYAFYNDDLEFIRFYTPATHIELEEGNEDNEQVG</sequence>
<proteinExistence type="predicted"/>